<dbReference type="InterPro" id="IPR004891">
    <property type="entry name" value="Mercury-R_MerC"/>
</dbReference>
<feature type="transmembrane region" description="Helical" evidence="1">
    <location>
        <begin position="51"/>
        <end position="71"/>
    </location>
</feature>
<proteinExistence type="predicted"/>
<feature type="transmembrane region" description="Helical" evidence="1">
    <location>
        <begin position="15"/>
        <end position="39"/>
    </location>
</feature>
<organism evidence="2 3">
    <name type="scientific">Flagellimonas spongiicola</name>
    <dbReference type="NCBI Taxonomy" id="2942208"/>
    <lineage>
        <taxon>Bacteria</taxon>
        <taxon>Pseudomonadati</taxon>
        <taxon>Bacteroidota</taxon>
        <taxon>Flavobacteriia</taxon>
        <taxon>Flavobacteriales</taxon>
        <taxon>Flavobacteriaceae</taxon>
        <taxon>Flagellimonas</taxon>
    </lineage>
</organism>
<name>A0ABT0PTL8_9FLAO</name>
<protein>
    <submittedName>
        <fullName evidence="2">MerC domain-containing protein</fullName>
    </submittedName>
</protein>
<accession>A0ABT0PTL8</accession>
<reference evidence="2 3" key="1">
    <citation type="submission" date="2022-05" db="EMBL/GenBank/DDBJ databases">
        <authorList>
            <person name="Park J.-S."/>
        </authorList>
    </citation>
    <scope>NUCLEOTIDE SEQUENCE [LARGE SCALE GENOMIC DNA]</scope>
    <source>
        <strain evidence="2 3">2012CJ35-5</strain>
    </source>
</reference>
<feature type="transmembrane region" description="Helical" evidence="1">
    <location>
        <begin position="101"/>
        <end position="122"/>
    </location>
</feature>
<feature type="transmembrane region" description="Helical" evidence="1">
    <location>
        <begin position="78"/>
        <end position="95"/>
    </location>
</feature>
<keyword evidence="1" id="KW-0472">Membrane</keyword>
<keyword evidence="1" id="KW-1133">Transmembrane helix</keyword>
<dbReference type="Proteomes" id="UP001203607">
    <property type="component" value="Unassembled WGS sequence"/>
</dbReference>
<keyword evidence="3" id="KW-1185">Reference proteome</keyword>
<sequence>MIQIKSINPSSNSDIIGAAASSLCLIHCLATPLLFVAHANVSYLAAGKPQWWGILDYVFLFISLIAIIWSSKNTSKKWIGRALWVSWLVLTVIIINEKLALFTLIEEAVYIPTVALVFFHLYNRKYCNCNNPRQ</sequence>
<keyword evidence="1" id="KW-0812">Transmembrane</keyword>
<evidence type="ECO:0000256" key="1">
    <source>
        <dbReference type="SAM" id="Phobius"/>
    </source>
</evidence>
<evidence type="ECO:0000313" key="3">
    <source>
        <dbReference type="Proteomes" id="UP001203607"/>
    </source>
</evidence>
<dbReference type="Pfam" id="PF03203">
    <property type="entry name" value="MerC"/>
    <property type="match status" value="1"/>
</dbReference>
<gene>
    <name evidence="2" type="ORF">M3P19_11420</name>
</gene>
<evidence type="ECO:0000313" key="2">
    <source>
        <dbReference type="EMBL" id="MCL6274621.1"/>
    </source>
</evidence>
<comment type="caution">
    <text evidence="2">The sequence shown here is derived from an EMBL/GenBank/DDBJ whole genome shotgun (WGS) entry which is preliminary data.</text>
</comment>
<dbReference type="RefSeq" id="WP_249657797.1">
    <property type="nucleotide sequence ID" value="NZ_JAMFMA010000002.1"/>
</dbReference>
<dbReference type="EMBL" id="JAMFMA010000002">
    <property type="protein sequence ID" value="MCL6274621.1"/>
    <property type="molecule type" value="Genomic_DNA"/>
</dbReference>